<keyword evidence="3" id="KW-1185">Reference proteome</keyword>
<gene>
    <name evidence="2" type="ORF">BGZ95_002664</name>
</gene>
<comment type="caution">
    <text evidence="2">The sequence shown here is derived from an EMBL/GenBank/DDBJ whole genome shotgun (WGS) entry which is preliminary data.</text>
</comment>
<evidence type="ECO:0000256" key="1">
    <source>
        <dbReference type="SAM" id="MobiDB-lite"/>
    </source>
</evidence>
<accession>A0AAD4D6Y3</accession>
<evidence type="ECO:0000313" key="3">
    <source>
        <dbReference type="Proteomes" id="UP001194580"/>
    </source>
</evidence>
<dbReference type="EMBL" id="JAAAIL010001573">
    <property type="protein sequence ID" value="KAG0268020.1"/>
    <property type="molecule type" value="Genomic_DNA"/>
</dbReference>
<proteinExistence type="predicted"/>
<dbReference type="AlphaFoldDB" id="A0AAD4D6Y3"/>
<feature type="region of interest" description="Disordered" evidence="1">
    <location>
        <begin position="1"/>
        <end position="23"/>
    </location>
</feature>
<dbReference type="Proteomes" id="UP001194580">
    <property type="component" value="Unassembled WGS sequence"/>
</dbReference>
<feature type="compositionally biased region" description="Low complexity" evidence="1">
    <location>
        <begin position="1"/>
        <end position="20"/>
    </location>
</feature>
<sequence>MSKLSTTTTTTTTPGTTEFTSHLRQESFLRRQALATFGPQGVLDLALVGAILGNNIREIGR</sequence>
<organism evidence="2 3">
    <name type="scientific">Linnemannia exigua</name>
    <dbReference type="NCBI Taxonomy" id="604196"/>
    <lineage>
        <taxon>Eukaryota</taxon>
        <taxon>Fungi</taxon>
        <taxon>Fungi incertae sedis</taxon>
        <taxon>Mucoromycota</taxon>
        <taxon>Mortierellomycotina</taxon>
        <taxon>Mortierellomycetes</taxon>
        <taxon>Mortierellales</taxon>
        <taxon>Mortierellaceae</taxon>
        <taxon>Linnemannia</taxon>
    </lineage>
</organism>
<name>A0AAD4D6Y3_9FUNG</name>
<reference evidence="2" key="1">
    <citation type="journal article" date="2020" name="Fungal Divers.">
        <title>Resolving the Mortierellaceae phylogeny through synthesis of multi-gene phylogenetics and phylogenomics.</title>
        <authorList>
            <person name="Vandepol N."/>
            <person name="Liber J."/>
            <person name="Desiro A."/>
            <person name="Na H."/>
            <person name="Kennedy M."/>
            <person name="Barry K."/>
            <person name="Grigoriev I.V."/>
            <person name="Miller A.N."/>
            <person name="O'Donnell K."/>
            <person name="Stajich J.E."/>
            <person name="Bonito G."/>
        </authorList>
    </citation>
    <scope>NUCLEOTIDE SEQUENCE</scope>
    <source>
        <strain evidence="2">NRRL 28262</strain>
    </source>
</reference>
<protein>
    <submittedName>
        <fullName evidence="2">Uncharacterized protein</fullName>
    </submittedName>
</protein>
<feature type="non-terminal residue" evidence="2">
    <location>
        <position position="61"/>
    </location>
</feature>
<evidence type="ECO:0000313" key="2">
    <source>
        <dbReference type="EMBL" id="KAG0268020.1"/>
    </source>
</evidence>